<reference evidence="1" key="1">
    <citation type="submission" date="2024-03" db="EMBL/GenBank/DDBJ databases">
        <title>WGS assembly of Saponaria officinalis var. Norfolk2.</title>
        <authorList>
            <person name="Jenkins J."/>
            <person name="Shu S."/>
            <person name="Grimwood J."/>
            <person name="Barry K."/>
            <person name="Goodstein D."/>
            <person name="Schmutz J."/>
            <person name="Leebens-Mack J."/>
            <person name="Osbourn A."/>
        </authorList>
    </citation>
    <scope>NUCLEOTIDE SEQUENCE [LARGE SCALE GENOMIC DNA]</scope>
    <source>
        <strain evidence="1">JIC</strain>
    </source>
</reference>
<dbReference type="PANTHER" id="PTHR34222">
    <property type="entry name" value="GAG_PRE-INTEGRS DOMAIN-CONTAINING PROTEIN"/>
    <property type="match status" value="1"/>
</dbReference>
<dbReference type="PANTHER" id="PTHR34222:SF95">
    <property type="entry name" value="RRNA 2'-O-METHYLTRANSFERASE FIBRILLARIN-LIKE ISOFORM X1"/>
    <property type="match status" value="1"/>
</dbReference>
<dbReference type="EMBL" id="JBDFQZ010000008">
    <property type="protein sequence ID" value="KAK9697608.1"/>
    <property type="molecule type" value="Genomic_DNA"/>
</dbReference>
<evidence type="ECO:0000313" key="1">
    <source>
        <dbReference type="EMBL" id="KAK9697608.1"/>
    </source>
</evidence>
<evidence type="ECO:0000313" key="2">
    <source>
        <dbReference type="Proteomes" id="UP001443914"/>
    </source>
</evidence>
<organism evidence="1 2">
    <name type="scientific">Saponaria officinalis</name>
    <name type="common">Common soapwort</name>
    <name type="synonym">Lychnis saponaria</name>
    <dbReference type="NCBI Taxonomy" id="3572"/>
    <lineage>
        <taxon>Eukaryota</taxon>
        <taxon>Viridiplantae</taxon>
        <taxon>Streptophyta</taxon>
        <taxon>Embryophyta</taxon>
        <taxon>Tracheophyta</taxon>
        <taxon>Spermatophyta</taxon>
        <taxon>Magnoliopsida</taxon>
        <taxon>eudicotyledons</taxon>
        <taxon>Gunneridae</taxon>
        <taxon>Pentapetalae</taxon>
        <taxon>Caryophyllales</taxon>
        <taxon>Caryophyllaceae</taxon>
        <taxon>Caryophylleae</taxon>
        <taxon>Saponaria</taxon>
    </lineage>
</organism>
<proteinExistence type="predicted"/>
<sequence length="312" mass="35916">MTGSQSSLVTDMVPVMSKITDHKLNDDHLKDDPPTGDTKTAWLRDDARLFLQIRNSIYNEVIGLVNHCEFVKELMDYLEFLYFAFYRVEKKDQPFINYFMEFKKTYNELNILLPFSSDVKVQQRQREKMTVMSFIAGLSSDFDSENAQILPSSDVLSLQDVFSRILRTENPPASITPMTNRGASHKFETPTTRSVVECNYCHKPSHMKFECRKLKFRNQQENQRNQQQYRNQSSGQKHLAHVMSANDDSDKSNLVSADDYAKFSQYQESLKSASPSITTIVDSGKPDICLLSPSSKWVIDSGATDYISEDYW</sequence>
<dbReference type="Proteomes" id="UP001443914">
    <property type="component" value="Unassembled WGS sequence"/>
</dbReference>
<protein>
    <submittedName>
        <fullName evidence="1">Uncharacterized protein</fullName>
    </submittedName>
</protein>
<keyword evidence="2" id="KW-1185">Reference proteome</keyword>
<gene>
    <name evidence="1" type="ORF">RND81_08G048400</name>
</gene>
<comment type="caution">
    <text evidence="1">The sequence shown here is derived from an EMBL/GenBank/DDBJ whole genome shotgun (WGS) entry which is preliminary data.</text>
</comment>
<name>A0AAW1J3M6_SAPOF</name>
<accession>A0AAW1J3M6</accession>
<dbReference type="AlphaFoldDB" id="A0AAW1J3M6"/>